<accession>A0ABP0XCK8</accession>
<feature type="region of interest" description="Disordered" evidence="1">
    <location>
        <begin position="1038"/>
        <end position="1058"/>
    </location>
</feature>
<organism evidence="2 3">
    <name type="scientific">Sphagnum jensenii</name>
    <dbReference type="NCBI Taxonomy" id="128206"/>
    <lineage>
        <taxon>Eukaryota</taxon>
        <taxon>Viridiplantae</taxon>
        <taxon>Streptophyta</taxon>
        <taxon>Embryophyta</taxon>
        <taxon>Bryophyta</taxon>
        <taxon>Sphagnophytina</taxon>
        <taxon>Sphagnopsida</taxon>
        <taxon>Sphagnales</taxon>
        <taxon>Sphagnaceae</taxon>
        <taxon>Sphagnum</taxon>
    </lineage>
</organism>
<evidence type="ECO:0000313" key="2">
    <source>
        <dbReference type="EMBL" id="CAK9275322.1"/>
    </source>
</evidence>
<reference evidence="2" key="1">
    <citation type="submission" date="2024-02" db="EMBL/GenBank/DDBJ databases">
        <authorList>
            <consortium name="ELIXIR-Norway"/>
            <consortium name="Elixir Norway"/>
        </authorList>
    </citation>
    <scope>NUCLEOTIDE SEQUENCE</scope>
</reference>
<feature type="region of interest" description="Disordered" evidence="1">
    <location>
        <begin position="344"/>
        <end position="365"/>
    </location>
</feature>
<evidence type="ECO:0000256" key="1">
    <source>
        <dbReference type="SAM" id="MobiDB-lite"/>
    </source>
</evidence>
<keyword evidence="3" id="KW-1185">Reference proteome</keyword>
<evidence type="ECO:0000313" key="3">
    <source>
        <dbReference type="Proteomes" id="UP001497444"/>
    </source>
</evidence>
<feature type="compositionally biased region" description="Polar residues" evidence="1">
    <location>
        <begin position="864"/>
        <end position="873"/>
    </location>
</feature>
<feature type="compositionally biased region" description="Low complexity" evidence="1">
    <location>
        <begin position="746"/>
        <end position="764"/>
    </location>
</feature>
<feature type="region of interest" description="Disordered" evidence="1">
    <location>
        <begin position="491"/>
        <end position="526"/>
    </location>
</feature>
<feature type="region of interest" description="Disordered" evidence="1">
    <location>
        <begin position="744"/>
        <end position="766"/>
    </location>
</feature>
<name>A0ABP0XCK8_9BRYO</name>
<feature type="compositionally biased region" description="Acidic residues" evidence="1">
    <location>
        <begin position="516"/>
        <end position="526"/>
    </location>
</feature>
<dbReference type="Proteomes" id="UP001497444">
    <property type="component" value="Chromosome 6"/>
</dbReference>
<proteinExistence type="predicted"/>
<feature type="compositionally biased region" description="Acidic residues" evidence="1">
    <location>
        <begin position="344"/>
        <end position="358"/>
    </location>
</feature>
<feature type="region of interest" description="Disordered" evidence="1">
    <location>
        <begin position="863"/>
        <end position="882"/>
    </location>
</feature>
<gene>
    <name evidence="2" type="ORF">CSSPJE1EN1_LOCUS20800</name>
</gene>
<protein>
    <submittedName>
        <fullName evidence="2">Uncharacterized protein</fullName>
    </submittedName>
</protein>
<sequence length="1169" mass="127588">MAFLLRAISGGNNSFREKIKDAEDVNKTFQAELDNIRSCLDVEDDEIQSLMEMIFDSCFPESQRFLKYPTRDRLKFHKDTILRLLSALSFQDVPVANVLLRVVHKHGTEAVSDTLLTLLELVHPLLAMKDIPDKFCTNEDTSDDSLENQWHSFFRSSPGWAGSKAQSLHLNVLQSPSCISLSKSLSPGSLSFRLDSFNKMDSSVNFGTPPHEVPFQFPESKWEQANAALQRTSSPSVPAEFKLPESELFTNSSSRSTAMVSSASGSFPTPPILKNNFKTFSTPTSGYSANASKLQLGEYSNGDRLILPWLQNRTGDGSKEFCQGFLIPTTHYSQTRKLLPLEEDIEEEEEEEGEEDEPGPSVVRDSNIKWKQQNGYACLKALHLQNAVTTEELTEFMASDSRNRVGIDLDQEQGSKLSNEHKEFEKLNQVHLRSPATIAADLNNTSPANRDKDLESIVSSWGDVPAGAGAMNGFGSRGAAQVMHLGNFPSEENCYSSDSELEEESFSSDKSSLDVEVSDNEGDDDLWDGPVYDEHCGAAEWDLSSPHLQRSFSAPLLRSNAKNCSDQNKDFRTQSLPSQSGAKKDYTLLAVEDNETAYVKADQPSDQSVFDTLPEDLHFGAENRIMERDALAPHDINASNCFLGQEESTSVCAAGSHTTTTSGRTSGDSEFKLFETCCEDLLCSEDLSLAGSEQQEVAIVNDQVTTVSQDADKEGSAFSFTDQHEGDANNHALATSCGKDGNGAVQSLSPLQSEQQEEGSQGNSYPVPHSALQIATNSIFEYNTCNVAMILENVYSLGDSSSELPEGYLSGSHKVLNSATTSKRLNRVLPQYGSPTMEVYQFEYPEDADAPPLQECAKVVEGDSVQQEETQAKGNEASHGSHRMKLSDIPVVQEGASVNSGTQGEEEIEMPIIAADQSLHSATTLEAVGANPLTPDWEATRKDSSAGLILGEKSHQRASNDKLTATSQNCPDKLAASRNAELVNTGTTAAVSFDNSSEKQLESMIAILEPDTTDQVLVPTTACKVLAQFTLKTDLRRNEEEEEAQAHMQQLPEESHHPGQTFYAHTNCNPGNLPELQITQAGNPQACNLLELPEDHAGESAAANAAFGNKIKALNPILLTGNNSHRRTDSIASLHSFPIPMGRTKASLSPKGAPERWTFLCCFSAPSTS</sequence>
<dbReference type="EMBL" id="OZ020101">
    <property type="protein sequence ID" value="CAK9275322.1"/>
    <property type="molecule type" value="Genomic_DNA"/>
</dbReference>